<dbReference type="PROSITE" id="PS51192">
    <property type="entry name" value="HELICASE_ATP_BIND_1"/>
    <property type="match status" value="1"/>
</dbReference>
<dbReference type="InterPro" id="IPR052431">
    <property type="entry name" value="SKI2_subfamily_helicases"/>
</dbReference>
<proteinExistence type="predicted"/>
<dbReference type="GO" id="GO:0005737">
    <property type="term" value="C:cytoplasm"/>
    <property type="evidence" value="ECO:0007669"/>
    <property type="project" value="TreeGrafter"/>
</dbReference>
<evidence type="ECO:0000259" key="7">
    <source>
        <dbReference type="PROSITE" id="PS51194"/>
    </source>
</evidence>
<evidence type="ECO:0000256" key="5">
    <source>
        <dbReference type="SAM" id="MobiDB-lite"/>
    </source>
</evidence>
<evidence type="ECO:0000259" key="6">
    <source>
        <dbReference type="PROSITE" id="PS51192"/>
    </source>
</evidence>
<protein>
    <recommendedName>
        <fullName evidence="10">ATP-dependent RNA helicase DDX60</fullName>
    </recommendedName>
</protein>
<name>A0A8J6F1E1_ELECQ</name>
<dbReference type="CDD" id="cd18025">
    <property type="entry name" value="DEXHc_DDX60"/>
    <property type="match status" value="1"/>
</dbReference>
<dbReference type="GO" id="GO:0016787">
    <property type="term" value="F:hydrolase activity"/>
    <property type="evidence" value="ECO:0007669"/>
    <property type="project" value="UniProtKB-KW"/>
</dbReference>
<feature type="domain" description="Helicase C-terminal" evidence="7">
    <location>
        <begin position="957"/>
        <end position="1128"/>
    </location>
</feature>
<dbReference type="EMBL" id="WNTK01000007">
    <property type="protein sequence ID" value="KAG9479942.1"/>
    <property type="molecule type" value="Genomic_DNA"/>
</dbReference>
<dbReference type="FunFam" id="3.40.50.300:FF:001039">
    <property type="entry name" value="ATP-dependent RNA helicase DDX60"/>
    <property type="match status" value="1"/>
</dbReference>
<dbReference type="PANTHER" id="PTHR44533">
    <property type="entry name" value="DEAD/H RNA HELICASE, PUTATIVE-RELATED"/>
    <property type="match status" value="1"/>
</dbReference>
<keyword evidence="1" id="KW-0547">Nucleotide-binding</keyword>
<sequence>MSQQHTFASLFNDFVESEVFVIDGDSLLLFCASDESLQKGQSLHFFFLVERFLLKLTDKGARYVVVFFQDMEETYSQCPVLKSWRTQLKIHLPKNTNTTVYTFPNFFSAEWKFFLKDQSPYFLMVSGKGMTSEQTCFLNMLMLDSLANKIDVVLTAGQESDHLRVYGYYIRSSLQTRILITEVQICITLLPTHQKDARAITCVVACSMALRIYSQIKPIQDINMSLTLKEASDLCKMQCFCVALMIILPLSQRARIRKLNVKWDSDASSFINMMQDDSEDKTIDWTYVSDIRDDLLLKNIVFYFEKESTESKLEFGNEINELYKCLWETVLQLVPLSEHLQSDELRNIWESFLSQDLSIPVETKDIFAVGLIPIRSDIIEDYAGDMIKELPALSSTETYDELLHWHVNRPLSDDYDRTKCEEKPKDKFALRRYQKLQTLNHLYGQSLGVKTPKKIVLQSDQPEEKSSAHKTVVKKKEPQKKKKDQIIEANLKKSKAEEEKKEQDQWKYMSSKLEKEINGDFFFGLKNLENFISSVQTPHVKYQAQLRALAAGFEKWTKECKMKSTDQRNINIVVEIMKIIHALLNTYQGTLQKEDQHRIATYLSKLGFDNLACSLRPTKLSNHKEEEKEKRYAVGVRSARFQLQYMGPHMLRDERSDPDPRVQHFIPDTWQRELLDAVDNNESAVIVAPTSSGKTYASYYCMQKVLTQSNEAVIVYVAPTKALVNQVAATVMSQFNKDLPNGVALCGVFTRDYRNDALNSQVLVTVPQCFEILLLSPRRQEWVKRIKYVIFDEIHCLGGEIGGETWEHILSVIRCPFLALSATISNPEHLTEWLQSVQKYWQRNDEREGSLISKSLQKGAKKKSAWTERRSYNVRIVQYDKRYNDLEKYICSVQGSDINFEHYHPCAFLTIEHIKSYGIPKDLTFSPRESIQMYDCMVNAWPKMPNLKALDPEENVHLKDKIIITKNDATEYEKALKKEFADWVQKGQDKETFLQICERTNYSRNKKNKNLINLSRKGIGYHHASIDAKGRRHVEMLFRMGYVRVVTCTSSLALGINMPCKSVVFLHDSPFLDALNYRQMAGRAGRRGEDLVGNVYFFNIPMPKVKKLLKSDVPQLRGQFPLSVTLILRLMLLVAKANDKQDAKAKVLSLLMHPLMSFKQPQEAQVLKLYCIFSLQFLLYEGLLNQDCDPIAFTGLVTHLHYHEPSNFVFVRFLEKGLFHQLCKPSSKASTKFPDSVMETLVLILAHLFGRRYLPPNLLPGEGEYSQSKVFLDKLPDDFASVIEEYNRKVATLFGQCILAGSKLADTEKEQQLPLSKIKFSGKECMDSGLVNHLMSCYEGRSGITPFACLSGNADINLMSMSNLSSLMMQTAHIPEKHIPFLHCGDTDISGGKRYLNAYALDFYKHGCLEAIENDNGFNFGEAYYALRDFYLTIAAISVSLTELCESDPVAMAFEQLKSMYHEKLKIV</sequence>
<dbReference type="InterPro" id="IPR027417">
    <property type="entry name" value="P-loop_NTPase"/>
</dbReference>
<dbReference type="SUPFAM" id="SSF52540">
    <property type="entry name" value="P-loop containing nucleoside triphosphate hydrolases"/>
    <property type="match status" value="1"/>
</dbReference>
<dbReference type="GO" id="GO:0003676">
    <property type="term" value="F:nucleic acid binding"/>
    <property type="evidence" value="ECO:0007669"/>
    <property type="project" value="InterPro"/>
</dbReference>
<gene>
    <name evidence="8" type="ORF">GDO78_011786</name>
</gene>
<dbReference type="Gene3D" id="3.40.50.300">
    <property type="entry name" value="P-loop containing nucleotide triphosphate hydrolases"/>
    <property type="match status" value="2"/>
</dbReference>
<dbReference type="PROSITE" id="PS51194">
    <property type="entry name" value="HELICASE_CTER"/>
    <property type="match status" value="1"/>
</dbReference>
<evidence type="ECO:0000313" key="9">
    <source>
        <dbReference type="Proteomes" id="UP000770717"/>
    </source>
</evidence>
<dbReference type="Pfam" id="PF23002">
    <property type="entry name" value="PIN-like_DDX60"/>
    <property type="match status" value="1"/>
</dbReference>
<keyword evidence="9" id="KW-1185">Reference proteome</keyword>
<evidence type="ECO:0000256" key="1">
    <source>
        <dbReference type="ARBA" id="ARBA00022741"/>
    </source>
</evidence>
<keyword evidence="2" id="KW-0378">Hydrolase</keyword>
<reference evidence="8" key="1">
    <citation type="thesis" date="2020" institute="ProQuest LLC" country="789 East Eisenhower Parkway, Ann Arbor, MI, USA">
        <title>Comparative Genomics and Chromosome Evolution.</title>
        <authorList>
            <person name="Mudd A.B."/>
        </authorList>
    </citation>
    <scope>NUCLEOTIDE SEQUENCE</scope>
    <source>
        <strain evidence="8">HN-11 Male</strain>
        <tissue evidence="8">Kidney and liver</tissue>
    </source>
</reference>
<dbReference type="GO" id="GO:0004386">
    <property type="term" value="F:helicase activity"/>
    <property type="evidence" value="ECO:0007669"/>
    <property type="project" value="UniProtKB-KW"/>
</dbReference>
<dbReference type="InterPro" id="IPR059032">
    <property type="entry name" value="WHD_DDX60"/>
</dbReference>
<dbReference type="PANTHER" id="PTHR44533:SF4">
    <property type="entry name" value="DEAD_H RNA HELICASE, PUTATIVE-RELATED"/>
    <property type="match status" value="1"/>
</dbReference>
<comment type="caution">
    <text evidence="8">The sequence shown here is derived from an EMBL/GenBank/DDBJ whole genome shotgun (WGS) entry which is preliminary data.</text>
</comment>
<accession>A0A8J6F1E1</accession>
<keyword evidence="3" id="KW-0347">Helicase</keyword>
<dbReference type="GO" id="GO:0005524">
    <property type="term" value="F:ATP binding"/>
    <property type="evidence" value="ECO:0007669"/>
    <property type="project" value="UniProtKB-KW"/>
</dbReference>
<feature type="domain" description="Helicase ATP-binding" evidence="6">
    <location>
        <begin position="675"/>
        <end position="842"/>
    </location>
</feature>
<organism evidence="8 9">
    <name type="scientific">Eleutherodactylus coqui</name>
    <name type="common">Puerto Rican coqui</name>
    <dbReference type="NCBI Taxonomy" id="57060"/>
    <lineage>
        <taxon>Eukaryota</taxon>
        <taxon>Metazoa</taxon>
        <taxon>Chordata</taxon>
        <taxon>Craniata</taxon>
        <taxon>Vertebrata</taxon>
        <taxon>Euteleostomi</taxon>
        <taxon>Amphibia</taxon>
        <taxon>Batrachia</taxon>
        <taxon>Anura</taxon>
        <taxon>Neobatrachia</taxon>
        <taxon>Hyloidea</taxon>
        <taxon>Eleutherodactylidae</taxon>
        <taxon>Eleutherodactylinae</taxon>
        <taxon>Eleutherodactylus</taxon>
        <taxon>Eleutherodactylus</taxon>
    </lineage>
</organism>
<feature type="compositionally biased region" description="Basic residues" evidence="5">
    <location>
        <begin position="471"/>
        <end position="483"/>
    </location>
</feature>
<dbReference type="InterPro" id="IPR011545">
    <property type="entry name" value="DEAD/DEAH_box_helicase_dom"/>
</dbReference>
<dbReference type="Pfam" id="PF26076">
    <property type="entry name" value="WHD_DDX60"/>
    <property type="match status" value="1"/>
</dbReference>
<evidence type="ECO:0000256" key="2">
    <source>
        <dbReference type="ARBA" id="ARBA00022801"/>
    </source>
</evidence>
<dbReference type="Pfam" id="PF00271">
    <property type="entry name" value="Helicase_C"/>
    <property type="match status" value="1"/>
</dbReference>
<evidence type="ECO:0008006" key="10">
    <source>
        <dbReference type="Google" id="ProtNLM"/>
    </source>
</evidence>
<evidence type="ECO:0000256" key="4">
    <source>
        <dbReference type="ARBA" id="ARBA00022840"/>
    </source>
</evidence>
<keyword evidence="4" id="KW-0067">ATP-binding</keyword>
<dbReference type="OrthoDB" id="64767at2759"/>
<dbReference type="SMART" id="SM00490">
    <property type="entry name" value="HELICc"/>
    <property type="match status" value="1"/>
</dbReference>
<dbReference type="Pfam" id="PF26167">
    <property type="entry name" value="TPR_DDX60"/>
    <property type="match status" value="1"/>
</dbReference>
<dbReference type="InterPro" id="IPR001650">
    <property type="entry name" value="Helicase_C-like"/>
</dbReference>
<dbReference type="Proteomes" id="UP000770717">
    <property type="component" value="Unassembled WGS sequence"/>
</dbReference>
<feature type="region of interest" description="Disordered" evidence="5">
    <location>
        <begin position="458"/>
        <end position="484"/>
    </location>
</feature>
<evidence type="ECO:0000256" key="3">
    <source>
        <dbReference type="ARBA" id="ARBA00022806"/>
    </source>
</evidence>
<dbReference type="SMART" id="SM00487">
    <property type="entry name" value="DEXDc"/>
    <property type="match status" value="1"/>
</dbReference>
<evidence type="ECO:0000313" key="8">
    <source>
        <dbReference type="EMBL" id="KAG9479942.1"/>
    </source>
</evidence>
<dbReference type="InterPro" id="IPR014001">
    <property type="entry name" value="Helicase_ATP-bd"/>
</dbReference>
<dbReference type="InterPro" id="IPR055124">
    <property type="entry name" value="PIN-like_DDX60"/>
</dbReference>
<dbReference type="Pfam" id="PF00270">
    <property type="entry name" value="DEAD"/>
    <property type="match status" value="1"/>
</dbReference>